<evidence type="ECO:0000256" key="1">
    <source>
        <dbReference type="ARBA" id="ARBA00022679"/>
    </source>
</evidence>
<gene>
    <name evidence="4" type="ORF">HZI73_09305</name>
</gene>
<dbReference type="AlphaFoldDB" id="A0A8J8MJA5"/>
<dbReference type="Proteomes" id="UP000683246">
    <property type="component" value="Chromosome"/>
</dbReference>
<evidence type="ECO:0000313" key="5">
    <source>
        <dbReference type="Proteomes" id="UP000683246"/>
    </source>
</evidence>
<dbReference type="KEGG" id="vpy:HZI73_09305"/>
<organism evidence="4 5">
    <name type="scientific">Vallitalea pronyensis</name>
    <dbReference type="NCBI Taxonomy" id="1348613"/>
    <lineage>
        <taxon>Bacteria</taxon>
        <taxon>Bacillati</taxon>
        <taxon>Bacillota</taxon>
        <taxon>Clostridia</taxon>
        <taxon>Lachnospirales</taxon>
        <taxon>Vallitaleaceae</taxon>
        <taxon>Vallitalea</taxon>
    </lineage>
</organism>
<keyword evidence="5" id="KW-1185">Reference proteome</keyword>
<reference evidence="4" key="1">
    <citation type="submission" date="2020-07" db="EMBL/GenBank/DDBJ databases">
        <title>Vallitalea pronyensis genome.</title>
        <authorList>
            <person name="Postec A."/>
        </authorList>
    </citation>
    <scope>NUCLEOTIDE SEQUENCE</scope>
    <source>
        <strain evidence="4">FatNI3</strain>
    </source>
</reference>
<evidence type="ECO:0000259" key="3">
    <source>
        <dbReference type="PROSITE" id="PS51186"/>
    </source>
</evidence>
<dbReference type="PROSITE" id="PS51186">
    <property type="entry name" value="GNAT"/>
    <property type="match status" value="1"/>
</dbReference>
<evidence type="ECO:0000256" key="2">
    <source>
        <dbReference type="ARBA" id="ARBA00023315"/>
    </source>
</evidence>
<dbReference type="PANTHER" id="PTHR43420:SF31">
    <property type="entry name" value="ACETYLTRANSFERASE"/>
    <property type="match status" value="1"/>
</dbReference>
<dbReference type="RefSeq" id="WP_212697974.1">
    <property type="nucleotide sequence ID" value="NZ_CP058649.1"/>
</dbReference>
<dbReference type="GO" id="GO:0016747">
    <property type="term" value="F:acyltransferase activity, transferring groups other than amino-acyl groups"/>
    <property type="evidence" value="ECO:0007669"/>
    <property type="project" value="InterPro"/>
</dbReference>
<dbReference type="InterPro" id="IPR050680">
    <property type="entry name" value="YpeA/RimI_acetyltransf"/>
</dbReference>
<keyword evidence="2" id="KW-0012">Acyltransferase</keyword>
<dbReference type="PANTHER" id="PTHR43420">
    <property type="entry name" value="ACETYLTRANSFERASE"/>
    <property type="match status" value="1"/>
</dbReference>
<dbReference type="InterPro" id="IPR016181">
    <property type="entry name" value="Acyl_CoA_acyltransferase"/>
</dbReference>
<dbReference type="CDD" id="cd04301">
    <property type="entry name" value="NAT_SF"/>
    <property type="match status" value="1"/>
</dbReference>
<dbReference type="InterPro" id="IPR000182">
    <property type="entry name" value="GNAT_dom"/>
</dbReference>
<sequence>MSQFRMIKDYKDIEHIRTSFNRLAKETFGIDFESWYARGFWNDRYICYSMLDGDRVIANISMSKLSICIEGKTYEAIQIGTVMTHPDYRKQGLARQLMEAIYRDYDERCDFYYLFGNDFAYDFYRKLGFSPSQEHTFTMAYHNHEKPSGGMRQLHINQPEDLALIMRLTKNKAYIDKSFGIKDEQALLLFYMLYVYTDDIFYLEDKDTIVMYKIEDGVLVLIDVISENQVPVDSLLPYIATEDVKQVEFLFTPNIDTTSMVVKALEKEDSTTMFRHLNHTFNKPFRFSACSHA</sequence>
<dbReference type="SUPFAM" id="SSF55729">
    <property type="entry name" value="Acyl-CoA N-acyltransferases (Nat)"/>
    <property type="match status" value="1"/>
</dbReference>
<dbReference type="Pfam" id="PF13527">
    <property type="entry name" value="Acetyltransf_9"/>
    <property type="match status" value="1"/>
</dbReference>
<proteinExistence type="predicted"/>
<feature type="domain" description="N-acetyltransferase" evidence="3">
    <location>
        <begin position="5"/>
        <end position="171"/>
    </location>
</feature>
<name>A0A8J8MJA5_9FIRM</name>
<dbReference type="EMBL" id="CP058649">
    <property type="protein sequence ID" value="QUI22486.1"/>
    <property type="molecule type" value="Genomic_DNA"/>
</dbReference>
<evidence type="ECO:0000313" key="4">
    <source>
        <dbReference type="EMBL" id="QUI22486.1"/>
    </source>
</evidence>
<keyword evidence="1" id="KW-0808">Transferase</keyword>
<dbReference type="Gene3D" id="3.40.630.30">
    <property type="match status" value="1"/>
</dbReference>
<protein>
    <submittedName>
        <fullName evidence="4">GNAT family N-acetyltransferase</fullName>
    </submittedName>
</protein>
<accession>A0A8J8MJA5</accession>